<comment type="caution">
    <text evidence="1">The sequence shown here is derived from an EMBL/GenBank/DDBJ whole genome shotgun (WGS) entry which is preliminary data.</text>
</comment>
<dbReference type="Proteomes" id="UP001359559">
    <property type="component" value="Unassembled WGS sequence"/>
</dbReference>
<name>A0AAN9JT81_CLITE</name>
<dbReference type="AlphaFoldDB" id="A0AAN9JT81"/>
<evidence type="ECO:0000313" key="1">
    <source>
        <dbReference type="EMBL" id="KAK7303718.1"/>
    </source>
</evidence>
<evidence type="ECO:0000313" key="2">
    <source>
        <dbReference type="Proteomes" id="UP001359559"/>
    </source>
</evidence>
<dbReference type="EMBL" id="JAYKXN010000003">
    <property type="protein sequence ID" value="KAK7303718.1"/>
    <property type="molecule type" value="Genomic_DNA"/>
</dbReference>
<organism evidence="1 2">
    <name type="scientific">Clitoria ternatea</name>
    <name type="common">Butterfly pea</name>
    <dbReference type="NCBI Taxonomy" id="43366"/>
    <lineage>
        <taxon>Eukaryota</taxon>
        <taxon>Viridiplantae</taxon>
        <taxon>Streptophyta</taxon>
        <taxon>Embryophyta</taxon>
        <taxon>Tracheophyta</taxon>
        <taxon>Spermatophyta</taxon>
        <taxon>Magnoliopsida</taxon>
        <taxon>eudicotyledons</taxon>
        <taxon>Gunneridae</taxon>
        <taxon>Pentapetalae</taxon>
        <taxon>rosids</taxon>
        <taxon>fabids</taxon>
        <taxon>Fabales</taxon>
        <taxon>Fabaceae</taxon>
        <taxon>Papilionoideae</taxon>
        <taxon>50 kb inversion clade</taxon>
        <taxon>NPAAA clade</taxon>
        <taxon>indigoferoid/millettioid clade</taxon>
        <taxon>Phaseoleae</taxon>
        <taxon>Clitoria</taxon>
    </lineage>
</organism>
<gene>
    <name evidence="1" type="ORF">RJT34_14631</name>
</gene>
<protein>
    <submittedName>
        <fullName evidence="1">Uncharacterized protein</fullName>
    </submittedName>
</protein>
<sequence length="194" mass="22512">MEMEECVHYVGPGYVSNWGIQSTSIRRRHQTSEAPPLTVVPGYRKFLKGGTWAEAEMKRRRVGKERCYETEFETKGSMKRRIQLMKNKYGKVMGSDMYPAVFCYGVHQRSSFSSLQHNRTVFVEFCHWNRNDEGKKMPVEAFVLHNQYWSYGNDMLSECKTHLDIPTVKSLIRVLESFSTFVFGQNLIGCGTIL</sequence>
<accession>A0AAN9JT81</accession>
<proteinExistence type="predicted"/>
<keyword evidence="2" id="KW-1185">Reference proteome</keyword>
<reference evidence="1 2" key="1">
    <citation type="submission" date="2024-01" db="EMBL/GenBank/DDBJ databases">
        <title>The genomes of 5 underutilized Papilionoideae crops provide insights into root nodulation and disease resistance.</title>
        <authorList>
            <person name="Yuan L."/>
        </authorList>
    </citation>
    <scope>NUCLEOTIDE SEQUENCE [LARGE SCALE GENOMIC DNA]</scope>
    <source>
        <strain evidence="1">LY-2023</strain>
        <tissue evidence="1">Leaf</tissue>
    </source>
</reference>